<feature type="domain" description="DUF6443" evidence="3">
    <location>
        <begin position="319"/>
        <end position="448"/>
    </location>
</feature>
<dbReference type="Proteomes" id="UP000322940">
    <property type="component" value="Unassembled WGS sequence"/>
</dbReference>
<comment type="caution">
    <text evidence="4">The sequence shown here is derived from an EMBL/GenBank/DDBJ whole genome shotgun (WGS) entry which is preliminary data.</text>
</comment>
<dbReference type="EMBL" id="VVXH01000017">
    <property type="protein sequence ID" value="KAA2376151.1"/>
    <property type="molecule type" value="Genomic_DNA"/>
</dbReference>
<evidence type="ECO:0000259" key="3">
    <source>
        <dbReference type="Pfam" id="PF20041"/>
    </source>
</evidence>
<proteinExistence type="predicted"/>
<feature type="signal peptide" evidence="2">
    <location>
        <begin position="1"/>
        <end position="20"/>
    </location>
</feature>
<gene>
    <name evidence="4" type="ORF">F2Y10_14105</name>
</gene>
<name>A0A5B3GRH6_9BACT</name>
<dbReference type="PANTHER" id="PTHR32305:SF15">
    <property type="entry name" value="PROTEIN RHSA-RELATED"/>
    <property type="match status" value="1"/>
</dbReference>
<evidence type="ECO:0000313" key="5">
    <source>
        <dbReference type="Proteomes" id="UP000322940"/>
    </source>
</evidence>
<protein>
    <recommendedName>
        <fullName evidence="3">DUF6443 domain-containing protein</fullName>
    </recommendedName>
</protein>
<reference evidence="4 5" key="1">
    <citation type="journal article" date="2019" name="Nat. Med.">
        <title>A library of human gut bacterial isolates paired with longitudinal multiomics data enables mechanistic microbiome research.</title>
        <authorList>
            <person name="Poyet M."/>
            <person name="Groussin M."/>
            <person name="Gibbons S.M."/>
            <person name="Avila-Pacheco J."/>
            <person name="Jiang X."/>
            <person name="Kearney S.M."/>
            <person name="Perrotta A.R."/>
            <person name="Berdy B."/>
            <person name="Zhao S."/>
            <person name="Lieberman T.D."/>
            <person name="Swanson P.K."/>
            <person name="Smith M."/>
            <person name="Roesemann S."/>
            <person name="Alexander J.E."/>
            <person name="Rich S.A."/>
            <person name="Livny J."/>
            <person name="Vlamakis H."/>
            <person name="Clish C."/>
            <person name="Bullock K."/>
            <person name="Deik A."/>
            <person name="Scott J."/>
            <person name="Pierce K.A."/>
            <person name="Xavier R.J."/>
            <person name="Alm E.J."/>
        </authorList>
    </citation>
    <scope>NUCLEOTIDE SEQUENCE [LARGE SCALE GENOMIC DNA]</scope>
    <source>
        <strain evidence="4 5">BIOML-A266</strain>
    </source>
</reference>
<feature type="compositionally biased region" description="Pro residues" evidence="1">
    <location>
        <begin position="633"/>
        <end position="648"/>
    </location>
</feature>
<accession>A0A5B3GRH6</accession>
<feature type="region of interest" description="Disordered" evidence="1">
    <location>
        <begin position="623"/>
        <end position="648"/>
    </location>
</feature>
<evidence type="ECO:0000256" key="2">
    <source>
        <dbReference type="SAM" id="SignalP"/>
    </source>
</evidence>
<dbReference type="Gene3D" id="2.180.10.10">
    <property type="entry name" value="RHS repeat-associated core"/>
    <property type="match status" value="2"/>
</dbReference>
<organism evidence="4 5">
    <name type="scientific">Alistipes onderdonkii</name>
    <dbReference type="NCBI Taxonomy" id="328813"/>
    <lineage>
        <taxon>Bacteria</taxon>
        <taxon>Pseudomonadati</taxon>
        <taxon>Bacteroidota</taxon>
        <taxon>Bacteroidia</taxon>
        <taxon>Bacteroidales</taxon>
        <taxon>Rikenellaceae</taxon>
        <taxon>Alistipes</taxon>
    </lineage>
</organism>
<evidence type="ECO:0000256" key="1">
    <source>
        <dbReference type="SAM" id="MobiDB-lite"/>
    </source>
</evidence>
<dbReference type="InterPro" id="IPR045619">
    <property type="entry name" value="DUF6443"/>
</dbReference>
<dbReference type="RefSeq" id="WP_130065743.1">
    <property type="nucleotide sequence ID" value="NZ_RCXC01000020.1"/>
</dbReference>
<dbReference type="Pfam" id="PF20041">
    <property type="entry name" value="DUF6443"/>
    <property type="match status" value="1"/>
</dbReference>
<feature type="chain" id="PRO_5024375739" description="DUF6443 domain-containing protein" evidence="2">
    <location>
        <begin position="21"/>
        <end position="934"/>
    </location>
</feature>
<dbReference type="PANTHER" id="PTHR32305">
    <property type="match status" value="1"/>
</dbReference>
<dbReference type="InterPro" id="IPR050708">
    <property type="entry name" value="T6SS_VgrG/RHS"/>
</dbReference>
<dbReference type="AlphaFoldDB" id="A0A5B3GRH6"/>
<evidence type="ECO:0000313" key="4">
    <source>
        <dbReference type="EMBL" id="KAA2376151.1"/>
    </source>
</evidence>
<keyword evidence="2" id="KW-0732">Signal</keyword>
<sequence>MKKHIFLLLILFFAAYNTCAGQTSRYKLVTTSSLVPPEGGKLEYSLAYTAAGDSGKIKLVTSEVKLLDYEISSPLVTSVTNMSGTFFIEVAMIHPDYSASGQVRLHINVVDDNEVLWITLSYLQEPYSEFFGGRITLNGPEIYPLGTLPPIISSYRPAMGGLYLVDNPELTYTWEKKTATAQEWTTMPGQNGETCQPDVTGKETVYYRRKATRSGGQTAYSNTVEVLTALDAGLISMSLSEDNRYVIINDKKSPSVAWEHTRIEESTDLENWETISTGEKTAKKIARPAYYRRVAETSTGGKATSNIVACKTGSKAYISTKTATDSTGVGYIEDITYYDGLGRPQQTVNVNGSPSGKDLVTFFSYDTKGRRQDEYLPFAAAPEDNIPAGTDVLINRQDRYYKTLYNSSTALFPRIHREYDDSPLDRQVKTFRPGKEYQSLMDHFCENRYGTNAGDEVLQLSLTPGGALVGKAEPYDANTLCKTTAIDEDGAVEEVFTNSNGLKILSRQWLSSSEHADIYYIYDDMECLRWVVSPEGSARLTAGSIWEPDSGNARKYCYRYLYDGDGNVTTRHIPGQDPEIMTYDADGRMRTRQTGAMKAQEVLLAYTYDPIGRLSKVTLRQTTQVGPVDPTDPIRPPVDPVDPPDPVTPDPVPIDPVLPVDPEDPLLPVNPEEPYRPVTYDPAVTNLAFGVTEPHDTERYIYDEYRLDSPAFGTHAFLPVAEVTDETIRSTNVRGLKTHEEIFETFDKSVFSPARKAPLSTRRTFYYDARNRVIQSVETTPLGYGLRISYKYDYSGNILIRDEQHNISEGEPLNLRYAYTYDGRGRQLREVVSINGKVCADVASAYDELGRLQTKTAGNGLETEHKYNIQGWLSGITHRIKAPSVNLQTGDTLWIRNIIFTEQLNYFKPQAAKPLYSGNIAEISWNRGRDVMGG</sequence>